<accession>A0AAV8XL66</accession>
<dbReference type="AlphaFoldDB" id="A0AAV8XL66"/>
<feature type="domain" description="BMP and activin membrane-bound inhibitor C-terminal" evidence="2">
    <location>
        <begin position="79"/>
        <end position="120"/>
    </location>
</feature>
<dbReference type="Pfam" id="PF19337">
    <property type="entry name" value="BAMBI_C"/>
    <property type="match status" value="1"/>
</dbReference>
<protein>
    <recommendedName>
        <fullName evidence="2">BMP and activin membrane-bound inhibitor C-terminal domain-containing protein</fullName>
    </recommendedName>
</protein>
<feature type="transmembrane region" description="Helical" evidence="1">
    <location>
        <begin position="85"/>
        <end position="110"/>
    </location>
</feature>
<keyword evidence="4" id="KW-1185">Reference proteome</keyword>
<proteinExistence type="predicted"/>
<gene>
    <name evidence="3" type="ORF">NQ318_012340</name>
</gene>
<organism evidence="3 4">
    <name type="scientific">Aromia moschata</name>
    <dbReference type="NCBI Taxonomy" id="1265417"/>
    <lineage>
        <taxon>Eukaryota</taxon>
        <taxon>Metazoa</taxon>
        <taxon>Ecdysozoa</taxon>
        <taxon>Arthropoda</taxon>
        <taxon>Hexapoda</taxon>
        <taxon>Insecta</taxon>
        <taxon>Pterygota</taxon>
        <taxon>Neoptera</taxon>
        <taxon>Endopterygota</taxon>
        <taxon>Coleoptera</taxon>
        <taxon>Polyphaga</taxon>
        <taxon>Cucujiformia</taxon>
        <taxon>Chrysomeloidea</taxon>
        <taxon>Cerambycidae</taxon>
        <taxon>Cerambycinae</taxon>
        <taxon>Callichromatini</taxon>
        <taxon>Aromia</taxon>
    </lineage>
</organism>
<dbReference type="InterPro" id="IPR045806">
    <property type="entry name" value="BAMBI_C"/>
</dbReference>
<keyword evidence="1" id="KW-0812">Transmembrane</keyword>
<reference evidence="3" key="1">
    <citation type="journal article" date="2023" name="Insect Mol. Biol.">
        <title>Genome sequencing provides insights into the evolution of gene families encoding plant cell wall-degrading enzymes in longhorned beetles.</title>
        <authorList>
            <person name="Shin N.R."/>
            <person name="Okamura Y."/>
            <person name="Kirsch R."/>
            <person name="Pauchet Y."/>
        </authorList>
    </citation>
    <scope>NUCLEOTIDE SEQUENCE</scope>
    <source>
        <strain evidence="3">AMC_N1</strain>
    </source>
</reference>
<evidence type="ECO:0000259" key="2">
    <source>
        <dbReference type="Pfam" id="PF19337"/>
    </source>
</evidence>
<comment type="caution">
    <text evidence="3">The sequence shown here is derived from an EMBL/GenBank/DDBJ whole genome shotgun (WGS) entry which is preliminary data.</text>
</comment>
<keyword evidence="1" id="KW-1133">Transmembrane helix</keyword>
<sequence length="265" mass="30188">FSYFSREQKTRCDTKRGINERTTLRRKENPRSLLLCCHHDMCNHIESPQTKNLMNNTFLGDVPEESDSRYQQQQQEPFLYSNSEVWFRAATIAVPICGAVILFVLIALAVKILKNEHQNSTLHKLGPAMYVHAVPQQCKGSGEKYHPEHLDRTYDNLLGKEYLPTHHQNTFYPALKEDFHQHQIQIPLLVQNDLISSGGESKNETNAKLNLMSNREAEPGKSIILNIERDGTASRSNVNLDINVNSGSKYSSDLDKFCTGKPFIS</sequence>
<dbReference type="Proteomes" id="UP001162162">
    <property type="component" value="Unassembled WGS sequence"/>
</dbReference>
<evidence type="ECO:0000313" key="3">
    <source>
        <dbReference type="EMBL" id="KAJ8939617.1"/>
    </source>
</evidence>
<name>A0AAV8XL66_9CUCU</name>
<keyword evidence="1" id="KW-0472">Membrane</keyword>
<dbReference type="EMBL" id="JAPWTK010000480">
    <property type="protein sequence ID" value="KAJ8939617.1"/>
    <property type="molecule type" value="Genomic_DNA"/>
</dbReference>
<feature type="non-terminal residue" evidence="3">
    <location>
        <position position="1"/>
    </location>
</feature>
<evidence type="ECO:0000313" key="4">
    <source>
        <dbReference type="Proteomes" id="UP001162162"/>
    </source>
</evidence>
<evidence type="ECO:0000256" key="1">
    <source>
        <dbReference type="SAM" id="Phobius"/>
    </source>
</evidence>